<dbReference type="Proteomes" id="UP000887575">
    <property type="component" value="Unassembled WGS sequence"/>
</dbReference>
<keyword evidence="1" id="KW-1133">Transmembrane helix</keyword>
<dbReference type="InterPro" id="IPR004345">
    <property type="entry name" value="TB2_DP1_HVA22"/>
</dbReference>
<comment type="subcellular location">
    <subcellularLocation>
        <location evidence="1">Membrane</location>
        <topology evidence="1">Multi-pass membrane protein</topology>
    </subcellularLocation>
</comment>
<protein>
    <recommendedName>
        <fullName evidence="1">Receptor expression-enhancing protein</fullName>
    </recommendedName>
</protein>
<dbReference type="PANTHER" id="PTHR12300:SF34">
    <property type="entry name" value="RECEPTOR EXPRESSION-ENHANCING PROTEIN"/>
    <property type="match status" value="1"/>
</dbReference>
<dbReference type="Pfam" id="PF03134">
    <property type="entry name" value="TB2_DP1_HVA22"/>
    <property type="match status" value="1"/>
</dbReference>
<feature type="transmembrane region" description="Helical" evidence="1">
    <location>
        <begin position="98"/>
        <end position="119"/>
    </location>
</feature>
<evidence type="ECO:0000313" key="2">
    <source>
        <dbReference type="Proteomes" id="UP000887575"/>
    </source>
</evidence>
<comment type="similarity">
    <text evidence="1">Belongs to the DP1 family.</text>
</comment>
<sequence>MGAKNDRNLKDDIKLAHGDLLNFLYASHGRLYDAMCLNLEKTGVRREEISYGLFVLLGLYLVFGARAQFVCNLIGFVYPAYATVKTIRKEAKDGDTQWLTYWMVFAFFSLIDFFTDALLKWFPSYYVVKAIFLIHLSLPQTQGALYLYNKIIDPAITLFDKCLNARLSRESVGAKDEAKEA</sequence>
<proteinExistence type="inferred from homology"/>
<dbReference type="AlphaFoldDB" id="A0AAF3F7R2"/>
<accession>A0AAF3F7R2</accession>
<name>A0AAF3F7R2_9BILA</name>
<evidence type="ECO:0000256" key="1">
    <source>
        <dbReference type="RuleBase" id="RU362006"/>
    </source>
</evidence>
<feature type="transmembrane region" description="Helical" evidence="1">
    <location>
        <begin position="51"/>
        <end position="78"/>
    </location>
</feature>
<reference evidence="3" key="1">
    <citation type="submission" date="2024-02" db="UniProtKB">
        <authorList>
            <consortium name="WormBaseParasite"/>
        </authorList>
    </citation>
    <scope>IDENTIFICATION</scope>
</reference>
<keyword evidence="1" id="KW-0472">Membrane</keyword>
<organism evidence="2 3">
    <name type="scientific">Mesorhabditis belari</name>
    <dbReference type="NCBI Taxonomy" id="2138241"/>
    <lineage>
        <taxon>Eukaryota</taxon>
        <taxon>Metazoa</taxon>
        <taxon>Ecdysozoa</taxon>
        <taxon>Nematoda</taxon>
        <taxon>Chromadorea</taxon>
        <taxon>Rhabditida</taxon>
        <taxon>Rhabditina</taxon>
        <taxon>Rhabditomorpha</taxon>
        <taxon>Rhabditoidea</taxon>
        <taxon>Rhabditidae</taxon>
        <taxon>Mesorhabditinae</taxon>
        <taxon>Mesorhabditis</taxon>
    </lineage>
</organism>
<evidence type="ECO:0000313" key="3">
    <source>
        <dbReference type="WBParaSite" id="MBELARI_LOCUS21711"/>
    </source>
</evidence>
<dbReference type="WBParaSite" id="MBELARI_LOCUS21711">
    <property type="protein sequence ID" value="MBELARI_LOCUS21711"/>
    <property type="gene ID" value="MBELARI_LOCUS21711"/>
</dbReference>
<keyword evidence="1" id="KW-0812">Transmembrane</keyword>
<dbReference type="GO" id="GO:0016020">
    <property type="term" value="C:membrane"/>
    <property type="evidence" value="ECO:0007669"/>
    <property type="project" value="UniProtKB-SubCell"/>
</dbReference>
<keyword evidence="2" id="KW-1185">Reference proteome</keyword>
<dbReference type="PANTHER" id="PTHR12300">
    <property type="entry name" value="HVA22-LIKE PROTEINS"/>
    <property type="match status" value="1"/>
</dbReference>